<reference evidence="1" key="1">
    <citation type="submission" date="2024-05" db="EMBL/GenBank/DDBJ databases">
        <title>Draft genome assemblies of 36 bacteria isolated from hibernating arctic ground squirrels.</title>
        <authorList>
            <person name="McKee H."/>
            <person name="Mullen L."/>
            <person name="Drown D.M."/>
            <person name="Duddleston K.N."/>
        </authorList>
    </citation>
    <scope>NUCLEOTIDE SEQUENCE</scope>
    <source>
        <strain evidence="1">AR004</strain>
    </source>
</reference>
<protein>
    <recommendedName>
        <fullName evidence="2">Gfo/Idh/MocA-like oxidoreductase N-terminal domain-containing protein</fullName>
    </recommendedName>
</protein>
<dbReference type="AlphaFoldDB" id="A0AAU8N3Y5"/>
<evidence type="ECO:0008006" key="2">
    <source>
        <dbReference type="Google" id="ProtNLM"/>
    </source>
</evidence>
<evidence type="ECO:0000313" key="1">
    <source>
        <dbReference type="EMBL" id="XCP83129.1"/>
    </source>
</evidence>
<dbReference type="Gene3D" id="3.40.50.720">
    <property type="entry name" value="NAD(P)-binding Rossmann-like Domain"/>
    <property type="match status" value="1"/>
</dbReference>
<gene>
    <name evidence="1" type="ORF">ABXS69_04400</name>
</gene>
<dbReference type="InterPro" id="IPR036291">
    <property type="entry name" value="NAD(P)-bd_dom_sf"/>
</dbReference>
<name>A0AAU8N3Y5_9ACTO</name>
<accession>A0AAU8N3Y5</accession>
<dbReference type="RefSeq" id="WP_366181340.1">
    <property type="nucleotide sequence ID" value="NZ_CP159989.1"/>
</dbReference>
<dbReference type="SUPFAM" id="SSF51735">
    <property type="entry name" value="NAD(P)-binding Rossmann-fold domains"/>
    <property type="match status" value="1"/>
</dbReference>
<organism evidence="1">
    <name type="scientific">Actinomyces timonensis</name>
    <dbReference type="NCBI Taxonomy" id="1288391"/>
    <lineage>
        <taxon>Bacteria</taxon>
        <taxon>Bacillati</taxon>
        <taxon>Actinomycetota</taxon>
        <taxon>Actinomycetes</taxon>
        <taxon>Actinomycetales</taxon>
        <taxon>Actinomycetaceae</taxon>
        <taxon>Actinomyces</taxon>
    </lineage>
</organism>
<proteinExistence type="predicted"/>
<dbReference type="EMBL" id="CP159989">
    <property type="protein sequence ID" value="XCP83129.1"/>
    <property type="molecule type" value="Genomic_DNA"/>
</dbReference>
<sequence>MTSREPVRIALVGADRIGARHATAIAHEPRSAGPVAVVDPPAVLSIQPSRAASSGEAAR</sequence>